<dbReference type="InterPro" id="IPR036259">
    <property type="entry name" value="MFS_trans_sf"/>
</dbReference>
<evidence type="ECO:0000256" key="2">
    <source>
        <dbReference type="ARBA" id="ARBA00022989"/>
    </source>
</evidence>
<dbReference type="AlphaFoldDB" id="A0A4R1K2V2"/>
<dbReference type="GO" id="GO:0005886">
    <property type="term" value="C:plasma membrane"/>
    <property type="evidence" value="ECO:0007669"/>
    <property type="project" value="TreeGrafter"/>
</dbReference>
<feature type="transmembrane region" description="Helical" evidence="5">
    <location>
        <begin position="159"/>
        <end position="176"/>
    </location>
</feature>
<evidence type="ECO:0000259" key="6">
    <source>
        <dbReference type="PROSITE" id="PS50850"/>
    </source>
</evidence>
<dbReference type="Proteomes" id="UP000295565">
    <property type="component" value="Unassembled WGS sequence"/>
</dbReference>
<name>A0A4R1K2V2_9GAMM</name>
<dbReference type="InterPro" id="IPR047200">
    <property type="entry name" value="MFS_YcaD-like"/>
</dbReference>
<feature type="transmembrane region" description="Helical" evidence="5">
    <location>
        <begin position="131"/>
        <end position="153"/>
    </location>
</feature>
<dbReference type="PANTHER" id="PTHR23521">
    <property type="entry name" value="TRANSPORTER MFS SUPERFAMILY"/>
    <property type="match status" value="1"/>
</dbReference>
<evidence type="ECO:0000313" key="8">
    <source>
        <dbReference type="Proteomes" id="UP000295565"/>
    </source>
</evidence>
<feature type="transmembrane region" description="Helical" evidence="5">
    <location>
        <begin position="290"/>
        <end position="311"/>
    </location>
</feature>
<proteinExistence type="predicted"/>
<evidence type="ECO:0000313" key="7">
    <source>
        <dbReference type="EMBL" id="TCK58023.1"/>
    </source>
</evidence>
<reference evidence="7 8" key="1">
    <citation type="submission" date="2019-03" db="EMBL/GenBank/DDBJ databases">
        <title>Genomic Encyclopedia of Type Strains, Phase IV (KMG-IV): sequencing the most valuable type-strain genomes for metagenomic binning, comparative biology and taxonomic classification.</title>
        <authorList>
            <person name="Goeker M."/>
        </authorList>
    </citation>
    <scope>NUCLEOTIDE SEQUENCE [LARGE SCALE GENOMIC DNA]</scope>
    <source>
        <strain evidence="7 8">DSM 18577</strain>
    </source>
</reference>
<keyword evidence="3 5" id="KW-0472">Membrane</keyword>
<evidence type="ECO:0000256" key="4">
    <source>
        <dbReference type="SAM" id="MobiDB-lite"/>
    </source>
</evidence>
<feature type="transmembrane region" description="Helical" evidence="5">
    <location>
        <begin position="41"/>
        <end position="61"/>
    </location>
</feature>
<gene>
    <name evidence="7" type="ORF">EV690_1728</name>
</gene>
<dbReference type="CDD" id="cd17477">
    <property type="entry name" value="MFS_YcaD_like"/>
    <property type="match status" value="1"/>
</dbReference>
<feature type="transmembrane region" description="Helical" evidence="5">
    <location>
        <begin position="355"/>
        <end position="374"/>
    </location>
</feature>
<dbReference type="Pfam" id="PF07690">
    <property type="entry name" value="MFS_1"/>
    <property type="match status" value="1"/>
</dbReference>
<feature type="transmembrane region" description="Helical" evidence="5">
    <location>
        <begin position="230"/>
        <end position="253"/>
    </location>
</feature>
<keyword evidence="2 5" id="KW-1133">Transmembrane helix</keyword>
<feature type="region of interest" description="Disordered" evidence="4">
    <location>
        <begin position="602"/>
        <end position="629"/>
    </location>
</feature>
<evidence type="ECO:0000256" key="1">
    <source>
        <dbReference type="ARBA" id="ARBA00022692"/>
    </source>
</evidence>
<dbReference type="OrthoDB" id="9810614at2"/>
<protein>
    <submittedName>
        <fullName evidence="7">Putative MFS family arabinose efflux permease</fullName>
    </submittedName>
</protein>
<feature type="domain" description="Major facilitator superfamily (MFS) profile" evidence="6">
    <location>
        <begin position="7"/>
        <end position="382"/>
    </location>
</feature>
<dbReference type="InterPro" id="IPR011701">
    <property type="entry name" value="MFS"/>
</dbReference>
<dbReference type="PANTHER" id="PTHR23521:SF3">
    <property type="entry name" value="MFS TRANSPORTER"/>
    <property type="match status" value="1"/>
</dbReference>
<evidence type="ECO:0000256" key="3">
    <source>
        <dbReference type="ARBA" id="ARBA00023136"/>
    </source>
</evidence>
<sequence length="629" mass="68584">MVVTLIPLISLFVSCFITMMGFGLIGLVLPVRMGWAGLDTSTIGLVLAMYAVGMLIGGIYSRKLIARVGHIRMFAACASLGAISVLAFSLTDNTWMWALFRTILGFCSACTFAAIDGWLSDEASDTNRGKILAISQITVMSAMFVSQFMINLAPINTPTLFVISGILFCSGLIPLVMSRRKGPEVHETTSMSVITLFTKSPLGVISCFSSGLLYGALMNMLPLFASHQQITGFMLSLFMAAAVMGSFVLQFPIGILSDRFDRRTVLFFLLILNMVSTIFIPIAAQYKLETVMMVTTGIANGIFTCLYPLSISETFDRVQKSDMAAAMGGLLIVYALGNIVGPLGASYVMQHFGDVSLFGFLIFTQLALLGFVIYRMRAREALPIHVQESFVMHTEAGSALYDLDPRIPQDDSQTPDNLETQVAATIAEQSPAAAVRMAIEIAQTAPEKAAELCTRLAQIDDIEVGRLYSAIVQAAPELSQDIADALASNAPEQTAELVAWLSDHRPDKLQDIVLAIANQYPQEDDEPIDDELEFPEPDEELEEEPMRPADLEAYQESAAELVAHYVENHPKDAVKIAAAVVENVPEAASDIVEILHDAEQIDNQELTSDIQQHQAENDSSESEVDKTHH</sequence>
<feature type="transmembrane region" description="Helical" evidence="5">
    <location>
        <begin position="97"/>
        <end position="119"/>
    </location>
</feature>
<dbReference type="SUPFAM" id="SSF103473">
    <property type="entry name" value="MFS general substrate transporter"/>
    <property type="match status" value="1"/>
</dbReference>
<keyword evidence="8" id="KW-1185">Reference proteome</keyword>
<accession>A0A4R1K2V2</accession>
<feature type="transmembrane region" description="Helical" evidence="5">
    <location>
        <begin position="7"/>
        <end position="29"/>
    </location>
</feature>
<dbReference type="Gene3D" id="1.20.1250.20">
    <property type="entry name" value="MFS general substrate transporter like domains"/>
    <property type="match status" value="2"/>
</dbReference>
<dbReference type="InterPro" id="IPR020846">
    <property type="entry name" value="MFS_dom"/>
</dbReference>
<feature type="transmembrane region" description="Helical" evidence="5">
    <location>
        <begin position="265"/>
        <end position="284"/>
    </location>
</feature>
<feature type="transmembrane region" description="Helical" evidence="5">
    <location>
        <begin position="323"/>
        <end position="349"/>
    </location>
</feature>
<organism evidence="7 8">
    <name type="scientific">Celerinatantimonas diazotrophica</name>
    <dbReference type="NCBI Taxonomy" id="412034"/>
    <lineage>
        <taxon>Bacteria</taxon>
        <taxon>Pseudomonadati</taxon>
        <taxon>Pseudomonadota</taxon>
        <taxon>Gammaproteobacteria</taxon>
        <taxon>Celerinatantimonadaceae</taxon>
        <taxon>Celerinatantimonas</taxon>
    </lineage>
</organism>
<feature type="transmembrane region" description="Helical" evidence="5">
    <location>
        <begin position="73"/>
        <end position="91"/>
    </location>
</feature>
<dbReference type="PROSITE" id="PS50850">
    <property type="entry name" value="MFS"/>
    <property type="match status" value="1"/>
</dbReference>
<evidence type="ECO:0000256" key="5">
    <source>
        <dbReference type="SAM" id="Phobius"/>
    </source>
</evidence>
<comment type="caution">
    <text evidence="7">The sequence shown here is derived from an EMBL/GenBank/DDBJ whole genome shotgun (WGS) entry which is preliminary data.</text>
</comment>
<dbReference type="GO" id="GO:0022857">
    <property type="term" value="F:transmembrane transporter activity"/>
    <property type="evidence" value="ECO:0007669"/>
    <property type="project" value="InterPro"/>
</dbReference>
<feature type="compositionally biased region" description="Polar residues" evidence="4">
    <location>
        <begin position="602"/>
        <end position="614"/>
    </location>
</feature>
<keyword evidence="1 5" id="KW-0812">Transmembrane</keyword>
<dbReference type="RefSeq" id="WP_131912538.1">
    <property type="nucleotide sequence ID" value="NZ_OU594967.1"/>
</dbReference>
<feature type="transmembrane region" description="Helical" evidence="5">
    <location>
        <begin position="196"/>
        <end position="218"/>
    </location>
</feature>
<dbReference type="EMBL" id="SMGD01000012">
    <property type="protein sequence ID" value="TCK58023.1"/>
    <property type="molecule type" value="Genomic_DNA"/>
</dbReference>